<evidence type="ECO:0000256" key="1">
    <source>
        <dbReference type="ARBA" id="ARBA00012880"/>
    </source>
</evidence>
<keyword evidence="8" id="KW-1185">Reference proteome</keyword>
<keyword evidence="2" id="KW-0489">Methyltransferase</keyword>
<dbReference type="CDD" id="cd02440">
    <property type="entry name" value="AdoMet_MTases"/>
    <property type="match status" value="1"/>
</dbReference>
<name>A0A813DZM3_POLGL</name>
<dbReference type="GO" id="GO:0032259">
    <property type="term" value="P:methylation"/>
    <property type="evidence" value="ECO:0007669"/>
    <property type="project" value="UniProtKB-KW"/>
</dbReference>
<organism evidence="7 8">
    <name type="scientific">Polarella glacialis</name>
    <name type="common">Dinoflagellate</name>
    <dbReference type="NCBI Taxonomy" id="89957"/>
    <lineage>
        <taxon>Eukaryota</taxon>
        <taxon>Sar</taxon>
        <taxon>Alveolata</taxon>
        <taxon>Dinophyceae</taxon>
        <taxon>Suessiales</taxon>
        <taxon>Suessiaceae</taxon>
        <taxon>Polarella</taxon>
    </lineage>
</organism>
<comment type="caution">
    <text evidence="7">The sequence shown here is derived from an EMBL/GenBank/DDBJ whole genome shotgun (WGS) entry which is preliminary data.</text>
</comment>
<accession>A0A813DZM3</accession>
<evidence type="ECO:0000256" key="6">
    <source>
        <dbReference type="ARBA" id="ARBA00023453"/>
    </source>
</evidence>
<feature type="non-terminal residue" evidence="7">
    <location>
        <position position="1"/>
    </location>
</feature>
<protein>
    <recommendedName>
        <fullName evidence="1">catechol O-methyltransferase</fullName>
        <ecNumber evidence="1">2.1.1.6</ecNumber>
    </recommendedName>
</protein>
<dbReference type="Proteomes" id="UP000654075">
    <property type="component" value="Unassembled WGS sequence"/>
</dbReference>
<evidence type="ECO:0000256" key="3">
    <source>
        <dbReference type="ARBA" id="ARBA00022679"/>
    </source>
</evidence>
<reference evidence="7" key="1">
    <citation type="submission" date="2021-02" db="EMBL/GenBank/DDBJ databases">
        <authorList>
            <person name="Dougan E. K."/>
            <person name="Rhodes N."/>
            <person name="Thang M."/>
            <person name="Chan C."/>
        </authorList>
    </citation>
    <scope>NUCLEOTIDE SEQUENCE</scope>
</reference>
<dbReference type="OrthoDB" id="186626at2759"/>
<keyword evidence="3" id="KW-0808">Transferase</keyword>
<dbReference type="PANTHER" id="PTHR43836">
    <property type="entry name" value="CATECHOL O-METHYLTRANSFERASE 1-RELATED"/>
    <property type="match status" value="1"/>
</dbReference>
<dbReference type="GO" id="GO:0016206">
    <property type="term" value="F:catechol O-methyltransferase activity"/>
    <property type="evidence" value="ECO:0007669"/>
    <property type="project" value="UniProtKB-EC"/>
</dbReference>
<keyword evidence="5" id="KW-0128">Catecholamine metabolism</keyword>
<comment type="similarity">
    <text evidence="6">Belongs to the class I-like SAM-binding methyltransferase superfamily. Cation-dependent O-methyltransferase family.</text>
</comment>
<keyword evidence="4" id="KW-0949">S-adenosyl-L-methionine</keyword>
<dbReference type="InterPro" id="IPR002935">
    <property type="entry name" value="SAM_O-MeTrfase"/>
</dbReference>
<dbReference type="EMBL" id="CAJNNV010006009">
    <property type="protein sequence ID" value="CAE8592970.1"/>
    <property type="molecule type" value="Genomic_DNA"/>
</dbReference>
<dbReference type="InterPro" id="IPR029063">
    <property type="entry name" value="SAM-dependent_MTases_sf"/>
</dbReference>
<evidence type="ECO:0000313" key="8">
    <source>
        <dbReference type="Proteomes" id="UP000654075"/>
    </source>
</evidence>
<dbReference type="EC" id="2.1.1.6" evidence="1"/>
<evidence type="ECO:0000256" key="2">
    <source>
        <dbReference type="ARBA" id="ARBA00022603"/>
    </source>
</evidence>
<dbReference type="AlphaFoldDB" id="A0A813DZM3"/>
<dbReference type="PANTHER" id="PTHR43836:SF2">
    <property type="entry name" value="CATECHOL O-METHYLTRANSFERASE 1-RELATED"/>
    <property type="match status" value="1"/>
</dbReference>
<sequence>VTASDLDSFGILLMECEQRDLHSLELSMSRRLSAAARQGDLPLGLAAVLDFSADVRQQQQELPPGSLPPESLLRPLFAGVACSHISSRSLSYHRELALLRYVLETAQPGHPATVAEAFDAFGRNLGSTGSWAKFAGGSKAMALLAAMRAGPPAPGGQSDSETFGVLEIGTYCGNSALRLAAALPSVRVTTLELDPVLVAIARTLVAFAGLCGAIEVWTGHSALLIPRLKRRLVERFQTLRSRPCFSAIFMDRWGYDKDLALIQEHGLLQQAGGVLVADNVLTTAAASFLWTVAGPTASFVSQVVAVSEVADSSQEDWMSVSVSMSQHSELQSCLEALPPELAELQTETERFRQRVIVDGGVGAEEKPAFTRHAKATLTRAGIGPST</sequence>
<gene>
    <name evidence="7" type="ORF">PGLA1383_LOCUS11584</name>
</gene>
<dbReference type="Gene3D" id="3.40.50.150">
    <property type="entry name" value="Vaccinia Virus protein VP39"/>
    <property type="match status" value="1"/>
</dbReference>
<evidence type="ECO:0000313" key="7">
    <source>
        <dbReference type="EMBL" id="CAE8592970.1"/>
    </source>
</evidence>
<proteinExistence type="inferred from homology"/>
<dbReference type="Pfam" id="PF01596">
    <property type="entry name" value="Methyltransf_3"/>
    <property type="match status" value="1"/>
</dbReference>
<evidence type="ECO:0000256" key="5">
    <source>
        <dbReference type="ARBA" id="ARBA00022939"/>
    </source>
</evidence>
<dbReference type="SUPFAM" id="SSF53335">
    <property type="entry name" value="S-adenosyl-L-methionine-dependent methyltransferases"/>
    <property type="match status" value="1"/>
</dbReference>
<dbReference type="GO" id="GO:0006584">
    <property type="term" value="P:catecholamine metabolic process"/>
    <property type="evidence" value="ECO:0007669"/>
    <property type="project" value="UniProtKB-KW"/>
</dbReference>
<evidence type="ECO:0000256" key="4">
    <source>
        <dbReference type="ARBA" id="ARBA00022691"/>
    </source>
</evidence>